<accession>A0A0G1GXC0</accession>
<dbReference type="InterPro" id="IPR006424">
    <property type="entry name" value="Glyceraldehyde-3-P_DH_1"/>
</dbReference>
<evidence type="ECO:0000256" key="4">
    <source>
        <dbReference type="PIRSR" id="PIRSR000149-2"/>
    </source>
</evidence>
<keyword evidence="2" id="KW-0560">Oxidoreductase</keyword>
<dbReference type="InterPro" id="IPR020829">
    <property type="entry name" value="GlycerAld_3-P_DH_cat"/>
</dbReference>
<feature type="active site" description="Nucleophile" evidence="3">
    <location>
        <position position="151"/>
    </location>
</feature>
<feature type="binding site" evidence="5">
    <location>
        <begin position="11"/>
        <end position="12"/>
    </location>
    <ligand>
        <name>NAD(+)</name>
        <dbReference type="ChEBI" id="CHEBI:57540"/>
    </ligand>
</feature>
<dbReference type="SUPFAM" id="SSF51735">
    <property type="entry name" value="NAD(P)-binding Rossmann-fold domains"/>
    <property type="match status" value="1"/>
</dbReference>
<sequence length="335" mass="36327">MTKIAINGFGRIGRSFFRATFGDADFEIGVINDLTDPKTLAYLLKYDSVYGRYKKDIKVDGNHLVIDGQRIEVVAEKDPTKLPWDKMGVDIVVESTGFFATAEKAKAHLDAGAKRVVITAPATGEAVTALVGVNDDVFKKNKNPITCNASCTTNSVSPVMKIILDNFGVKKAAMTTVHGYTATQKLVDGPDAKDPRRGRAAAANIVPSTTGAAEAVIQTIPELIGKFQAESVRVPTLTGSLSIMTVITEKKTSVEEINEVFREAVSSPRWKKTLKVTEDPIVSTDIIGEPYGAIVDMTLTRTLGDDLIKIFSWYDNEAGYTATLVEHVRRIAGNI</sequence>
<feature type="binding site" evidence="4">
    <location>
        <begin position="150"/>
        <end position="152"/>
    </location>
    <ligand>
        <name>D-glyceraldehyde 3-phosphate</name>
        <dbReference type="ChEBI" id="CHEBI:59776"/>
    </ligand>
</feature>
<proteinExistence type="inferred from homology"/>
<feature type="binding site" evidence="5">
    <location>
        <position position="316"/>
    </location>
    <ligand>
        <name>NAD(+)</name>
        <dbReference type="ChEBI" id="CHEBI:57540"/>
    </ligand>
</feature>
<feature type="binding site" evidence="5">
    <location>
        <position position="119"/>
    </location>
    <ligand>
        <name>NAD(+)</name>
        <dbReference type="ChEBI" id="CHEBI:57540"/>
    </ligand>
</feature>
<name>A0A0G1GXC0_9BACT</name>
<dbReference type="InterPro" id="IPR020831">
    <property type="entry name" value="GlycerAld/Erythrose_P_DH"/>
</dbReference>
<organism evidence="9 10">
    <name type="scientific">Candidatus Giovannonibacteria bacterium GW2011_GWA2_44_13b</name>
    <dbReference type="NCBI Taxonomy" id="1618647"/>
    <lineage>
        <taxon>Bacteria</taxon>
        <taxon>Candidatus Giovannoniibacteriota</taxon>
    </lineage>
</organism>
<dbReference type="Gene3D" id="3.30.360.10">
    <property type="entry name" value="Dihydrodipicolinate Reductase, domain 2"/>
    <property type="match status" value="1"/>
</dbReference>
<dbReference type="PATRIC" id="fig|1618647.3.peg.811"/>
<dbReference type="GO" id="GO:0051287">
    <property type="term" value="F:NAD binding"/>
    <property type="evidence" value="ECO:0007669"/>
    <property type="project" value="InterPro"/>
</dbReference>
<feature type="domain" description="Glyceraldehyde 3-phosphate dehydrogenase NAD(P) binding" evidence="8">
    <location>
        <begin position="2"/>
        <end position="151"/>
    </location>
</feature>
<comment type="similarity">
    <text evidence="1 7">Belongs to the glyceraldehyde-3-phosphate dehydrogenase family.</text>
</comment>
<feature type="binding site" evidence="5">
    <location>
        <position position="33"/>
    </location>
    <ligand>
        <name>NAD(+)</name>
        <dbReference type="ChEBI" id="CHEBI:57540"/>
    </ligand>
</feature>
<dbReference type="GO" id="GO:0050661">
    <property type="term" value="F:NADP binding"/>
    <property type="evidence" value="ECO:0007669"/>
    <property type="project" value="InterPro"/>
</dbReference>
<dbReference type="FunFam" id="3.40.50.720:FF:000001">
    <property type="entry name" value="Glyceraldehyde-3-phosphate dehydrogenase"/>
    <property type="match status" value="1"/>
</dbReference>
<dbReference type="FunFam" id="3.30.360.10:FF:000002">
    <property type="entry name" value="Glyceraldehyde-3-phosphate dehydrogenase"/>
    <property type="match status" value="1"/>
</dbReference>
<dbReference type="InterPro" id="IPR036291">
    <property type="entry name" value="NAD(P)-bd_dom_sf"/>
</dbReference>
<comment type="caution">
    <text evidence="9">The sequence shown here is derived from an EMBL/GenBank/DDBJ whole genome shotgun (WGS) entry which is preliminary data.</text>
</comment>
<dbReference type="Gene3D" id="3.40.50.720">
    <property type="entry name" value="NAD(P)-binding Rossmann-like Domain"/>
    <property type="match status" value="1"/>
</dbReference>
<dbReference type="AlphaFoldDB" id="A0A0G1GXC0"/>
<evidence type="ECO:0000313" key="10">
    <source>
        <dbReference type="Proteomes" id="UP000034736"/>
    </source>
</evidence>
<reference evidence="9 10" key="1">
    <citation type="journal article" date="2015" name="Nature">
        <title>rRNA introns, odd ribosomes, and small enigmatic genomes across a large radiation of phyla.</title>
        <authorList>
            <person name="Brown C.T."/>
            <person name="Hug L.A."/>
            <person name="Thomas B.C."/>
            <person name="Sharon I."/>
            <person name="Castelle C.J."/>
            <person name="Singh A."/>
            <person name="Wilkins M.J."/>
            <person name="Williams K.H."/>
            <person name="Banfield J.F."/>
        </authorList>
    </citation>
    <scope>NUCLEOTIDE SEQUENCE [LARGE SCALE GENOMIC DNA]</scope>
</reference>
<feature type="binding site" evidence="4">
    <location>
        <position position="233"/>
    </location>
    <ligand>
        <name>D-glyceraldehyde 3-phosphate</name>
        <dbReference type="ChEBI" id="CHEBI:59776"/>
    </ligand>
</feature>
<dbReference type="PIRSF" id="PIRSF000149">
    <property type="entry name" value="GAP_DH"/>
    <property type="match status" value="1"/>
</dbReference>
<feature type="site" description="Activates thiol group during catalysis" evidence="6">
    <location>
        <position position="178"/>
    </location>
</feature>
<feature type="binding site" evidence="4">
    <location>
        <begin position="210"/>
        <end position="211"/>
    </location>
    <ligand>
        <name>D-glyceraldehyde 3-phosphate</name>
        <dbReference type="ChEBI" id="CHEBI:59776"/>
    </ligand>
</feature>
<keyword evidence="5" id="KW-0520">NAD</keyword>
<evidence type="ECO:0000256" key="3">
    <source>
        <dbReference type="PIRSR" id="PIRSR000149-1"/>
    </source>
</evidence>
<dbReference type="Pfam" id="PF02800">
    <property type="entry name" value="Gp_dh_C"/>
    <property type="match status" value="1"/>
</dbReference>
<dbReference type="GO" id="GO:0006006">
    <property type="term" value="P:glucose metabolic process"/>
    <property type="evidence" value="ECO:0007669"/>
    <property type="project" value="InterPro"/>
</dbReference>
<dbReference type="Proteomes" id="UP000034736">
    <property type="component" value="Unassembled WGS sequence"/>
</dbReference>
<gene>
    <name evidence="9" type="ORF">UW30_C0028G0007</name>
</gene>
<dbReference type="Pfam" id="PF00044">
    <property type="entry name" value="Gp_dh_N"/>
    <property type="match status" value="1"/>
</dbReference>
<keyword evidence="5" id="KW-0547">Nucleotide-binding</keyword>
<dbReference type="SMART" id="SM00846">
    <property type="entry name" value="Gp_dh_N"/>
    <property type="match status" value="1"/>
</dbReference>
<dbReference type="EMBL" id="LCHU01000028">
    <property type="protein sequence ID" value="KKT39751.1"/>
    <property type="molecule type" value="Genomic_DNA"/>
</dbReference>
<dbReference type="CDD" id="cd05214">
    <property type="entry name" value="GAPDH_I_N"/>
    <property type="match status" value="1"/>
</dbReference>
<evidence type="ECO:0000256" key="1">
    <source>
        <dbReference type="ARBA" id="ARBA00007406"/>
    </source>
</evidence>
<dbReference type="CDD" id="cd18126">
    <property type="entry name" value="GAPDH_I_C"/>
    <property type="match status" value="1"/>
</dbReference>
<dbReference type="NCBIfam" id="TIGR01534">
    <property type="entry name" value="GAPDH-I"/>
    <property type="match status" value="1"/>
</dbReference>
<dbReference type="SUPFAM" id="SSF55347">
    <property type="entry name" value="Glyceraldehyde-3-phosphate dehydrogenase-like, C-terminal domain"/>
    <property type="match status" value="1"/>
</dbReference>
<dbReference type="STRING" id="1618647.UW30_C0028G0007"/>
<evidence type="ECO:0000256" key="2">
    <source>
        <dbReference type="ARBA" id="ARBA00023002"/>
    </source>
</evidence>
<feature type="binding site" evidence="4">
    <location>
        <position position="181"/>
    </location>
    <ligand>
        <name>D-glyceraldehyde 3-phosphate</name>
        <dbReference type="ChEBI" id="CHEBI:59776"/>
    </ligand>
</feature>
<protein>
    <submittedName>
        <fullName evidence="9">Glyceraldehyde 3-phosphate dehydrogenase</fullName>
    </submittedName>
</protein>
<dbReference type="PRINTS" id="PR00078">
    <property type="entry name" value="G3PDHDRGNASE"/>
</dbReference>
<evidence type="ECO:0000259" key="8">
    <source>
        <dbReference type="SMART" id="SM00846"/>
    </source>
</evidence>
<evidence type="ECO:0000256" key="5">
    <source>
        <dbReference type="PIRSR" id="PIRSR000149-3"/>
    </source>
</evidence>
<dbReference type="InterPro" id="IPR020828">
    <property type="entry name" value="GlycerAld_3-P_DH_NAD(P)-bd"/>
</dbReference>
<dbReference type="GO" id="GO:0016620">
    <property type="term" value="F:oxidoreductase activity, acting on the aldehyde or oxo group of donors, NAD or NADP as acceptor"/>
    <property type="evidence" value="ECO:0007669"/>
    <property type="project" value="InterPro"/>
</dbReference>
<dbReference type="PANTHER" id="PTHR43148">
    <property type="entry name" value="GLYCERALDEHYDE-3-PHOSPHATE DEHYDROGENASE 2"/>
    <property type="match status" value="1"/>
</dbReference>
<evidence type="ECO:0000256" key="6">
    <source>
        <dbReference type="PIRSR" id="PIRSR000149-4"/>
    </source>
</evidence>
<evidence type="ECO:0000313" key="9">
    <source>
        <dbReference type="EMBL" id="KKT39751.1"/>
    </source>
</evidence>
<evidence type="ECO:0000256" key="7">
    <source>
        <dbReference type="RuleBase" id="RU000397"/>
    </source>
</evidence>